<protein>
    <submittedName>
        <fullName evidence="1">Uncharacterized protein</fullName>
    </submittedName>
</protein>
<accession>A0ABR9QEB3</accession>
<evidence type="ECO:0000313" key="2">
    <source>
        <dbReference type="Proteomes" id="UP001516662"/>
    </source>
</evidence>
<keyword evidence="2" id="KW-1185">Reference proteome</keyword>
<dbReference type="RefSeq" id="WP_193534322.1">
    <property type="nucleotide sequence ID" value="NZ_JADCLJ010000006.1"/>
</dbReference>
<reference evidence="1 2" key="1">
    <citation type="submission" date="2020-10" db="EMBL/GenBank/DDBJ databases">
        <title>Bacillus sp. HD4P25, an endophyte from a halophyte.</title>
        <authorList>
            <person name="Sun J.-Q."/>
        </authorList>
    </citation>
    <scope>NUCLEOTIDE SEQUENCE [LARGE SCALE GENOMIC DNA]</scope>
    <source>
        <strain evidence="1 2">YIM 93174</strain>
    </source>
</reference>
<dbReference type="Proteomes" id="UP001516662">
    <property type="component" value="Unassembled WGS sequence"/>
</dbReference>
<dbReference type="EMBL" id="JADCLJ010000006">
    <property type="protein sequence ID" value="MBE4906836.1"/>
    <property type="molecule type" value="Genomic_DNA"/>
</dbReference>
<proteinExistence type="predicted"/>
<gene>
    <name evidence="1" type="ORF">IMZ08_02030</name>
</gene>
<comment type="caution">
    <text evidence="1">The sequence shown here is derived from an EMBL/GenBank/DDBJ whole genome shotgun (WGS) entry which is preliminary data.</text>
</comment>
<organism evidence="1 2">
    <name type="scientific">Litchfieldia luteola</name>
    <dbReference type="NCBI Taxonomy" id="682179"/>
    <lineage>
        <taxon>Bacteria</taxon>
        <taxon>Bacillati</taxon>
        <taxon>Bacillota</taxon>
        <taxon>Bacilli</taxon>
        <taxon>Bacillales</taxon>
        <taxon>Bacillaceae</taxon>
        <taxon>Litchfieldia</taxon>
    </lineage>
</organism>
<name>A0ABR9QEB3_9BACI</name>
<sequence>MKRWRIISSLCLFVIITVFSLRHIYISNVNKFDIAGSSWFDKDLIQLNETYYFGHHLLWEGDFKPTILAIDFLKTDGFFLEDNDPHVSIEPLVDPSQIIGVLPEEAVKEHGDNIQLHSVKNYKMSGDILELVLKGKVKSEGYKDNFQQMRITYKIFGITHEQYLEFNGIVE</sequence>
<evidence type="ECO:0000313" key="1">
    <source>
        <dbReference type="EMBL" id="MBE4906836.1"/>
    </source>
</evidence>